<gene>
    <name evidence="1" type="ORF">BH720_005390</name>
</gene>
<protein>
    <submittedName>
        <fullName evidence="1">Uncharacterized protein</fullName>
    </submittedName>
</protein>
<proteinExistence type="predicted"/>
<sequence>MLSGEEGGGKKGVRSWELGVGEERWGDGEVGRWGGGRWGGGRWGGGEVGGGEVGGGRWGGGEVGRWGGGRWGKEGSWELGKRLLLRGSWGVASSVLSQKEDGKIWGKRVLRFLCSSMLS</sequence>
<name>A0ACD5GWU2_9CYAN</name>
<reference evidence="1 2" key="1">
    <citation type="journal article" date="2016" name="Genome Announc.">
        <title>Draft Genome Sequence of the Thermotolerant Cyanobacterium Desertifilum sp. IPPAS B-1220.</title>
        <authorList>
            <person name="Mironov K.S."/>
            <person name="Sinetova M.A."/>
            <person name="Bolatkhan K."/>
            <person name="Zayadan B.K."/>
            <person name="Ustinova V.V."/>
            <person name="Kupriyanova E.V."/>
            <person name="Skrypnik A.N."/>
            <person name="Gogoleva N.E."/>
            <person name="Gogolev Y.V."/>
            <person name="Los D.A."/>
        </authorList>
    </citation>
    <scope>NUCLEOTIDE SEQUENCE [LARGE SCALE GENOMIC DNA]</scope>
    <source>
        <strain evidence="1 2">IPPAS B-1220</strain>
    </source>
</reference>
<keyword evidence="2" id="KW-1185">Reference proteome</keyword>
<organism evidence="1 2">
    <name type="scientific">Desertifilum tharense IPPAS B-1220</name>
    <dbReference type="NCBI Taxonomy" id="1781255"/>
    <lineage>
        <taxon>Bacteria</taxon>
        <taxon>Bacillati</taxon>
        <taxon>Cyanobacteriota</taxon>
        <taxon>Cyanophyceae</taxon>
        <taxon>Desertifilales</taxon>
        <taxon>Desertifilaceae</taxon>
        <taxon>Desertifilum</taxon>
    </lineage>
</organism>
<accession>A0ACD5GWU2</accession>
<evidence type="ECO:0000313" key="1">
    <source>
        <dbReference type="EMBL" id="XPM65219.1"/>
    </source>
</evidence>
<evidence type="ECO:0000313" key="2">
    <source>
        <dbReference type="Proteomes" id="UP000095472"/>
    </source>
</evidence>
<dbReference type="Proteomes" id="UP000095472">
    <property type="component" value="Chromosome"/>
</dbReference>
<dbReference type="EMBL" id="CP182909">
    <property type="protein sequence ID" value="XPM65219.1"/>
    <property type="molecule type" value="Genomic_DNA"/>
</dbReference>